<protein>
    <submittedName>
        <fullName evidence="2">Putative transcriptional regulator</fullName>
    </submittedName>
</protein>
<proteinExistence type="predicted"/>
<reference evidence="2 3" key="1">
    <citation type="submission" date="2019-01" db="EMBL/GenBank/DDBJ databases">
        <authorList>
            <person name="Brito A."/>
        </authorList>
    </citation>
    <scope>NUCLEOTIDE SEQUENCE [LARGE SCALE GENOMIC DNA]</scope>
    <source>
        <strain evidence="2">1</strain>
    </source>
</reference>
<dbReference type="InterPro" id="IPR052509">
    <property type="entry name" value="Metal_resp_DNA-bind_regulator"/>
</dbReference>
<dbReference type="RefSeq" id="WP_144876452.1">
    <property type="nucleotide sequence ID" value="NZ_LR214412.1"/>
</dbReference>
<evidence type="ECO:0000259" key="1">
    <source>
        <dbReference type="Pfam" id="PF03551"/>
    </source>
</evidence>
<dbReference type="InterPro" id="IPR005149">
    <property type="entry name" value="Tscrpt_reg_PadR_N"/>
</dbReference>
<dbReference type="PANTHER" id="PTHR33169">
    <property type="entry name" value="PADR-FAMILY TRANSCRIPTIONAL REGULATOR"/>
    <property type="match status" value="1"/>
</dbReference>
<sequence length="121" mass="13594">MPKKNQQGVIVLSALELDLLTVLMGEELYGLELLERINKARSKVGMNKLGIGSLYPTLKRMEKAGLVEGEFREPVAGEDSPRRKYYKLLGEGQIAISRTQAYRNLLAEEKDKSFIPEGKQV</sequence>
<dbReference type="Pfam" id="PF03551">
    <property type="entry name" value="PadR"/>
    <property type="match status" value="1"/>
</dbReference>
<dbReference type="Gene3D" id="1.10.10.10">
    <property type="entry name" value="Winged helix-like DNA-binding domain superfamily/Winged helix DNA-binding domain"/>
    <property type="match status" value="1"/>
</dbReference>
<accession>A0A563W2Z0</accession>
<dbReference type="OrthoDB" id="9808017at2"/>
<dbReference type="AlphaFoldDB" id="A0A563W2Z0"/>
<name>A0A563W2Z0_9CYAN</name>
<dbReference type="PANTHER" id="PTHR33169:SF14">
    <property type="entry name" value="TRANSCRIPTIONAL REGULATOR RV3488"/>
    <property type="match status" value="1"/>
</dbReference>
<dbReference type="Proteomes" id="UP000320055">
    <property type="component" value="Unassembled WGS sequence"/>
</dbReference>
<feature type="domain" description="Transcription regulator PadR N-terminal" evidence="1">
    <location>
        <begin position="19"/>
        <end position="96"/>
    </location>
</feature>
<evidence type="ECO:0000313" key="2">
    <source>
        <dbReference type="EMBL" id="VEP18062.1"/>
    </source>
</evidence>
<dbReference type="SUPFAM" id="SSF46785">
    <property type="entry name" value="Winged helix' DNA-binding domain"/>
    <property type="match status" value="1"/>
</dbReference>
<dbReference type="InterPro" id="IPR036388">
    <property type="entry name" value="WH-like_DNA-bd_sf"/>
</dbReference>
<evidence type="ECO:0000313" key="3">
    <source>
        <dbReference type="Proteomes" id="UP000320055"/>
    </source>
</evidence>
<dbReference type="InterPro" id="IPR036390">
    <property type="entry name" value="WH_DNA-bd_sf"/>
</dbReference>
<keyword evidence="3" id="KW-1185">Reference proteome</keyword>
<gene>
    <name evidence="2" type="ORF">H1P_6800003</name>
</gene>
<organism evidence="2 3">
    <name type="scientific">Hyella patelloides LEGE 07179</name>
    <dbReference type="NCBI Taxonomy" id="945734"/>
    <lineage>
        <taxon>Bacteria</taxon>
        <taxon>Bacillati</taxon>
        <taxon>Cyanobacteriota</taxon>
        <taxon>Cyanophyceae</taxon>
        <taxon>Pleurocapsales</taxon>
        <taxon>Hyellaceae</taxon>
        <taxon>Hyella</taxon>
    </lineage>
</organism>
<dbReference type="EMBL" id="CAACVJ010000646">
    <property type="protein sequence ID" value="VEP18062.1"/>
    <property type="molecule type" value="Genomic_DNA"/>
</dbReference>